<dbReference type="PANTHER" id="PTHR11309">
    <property type="entry name" value="FRIZZLED"/>
    <property type="match status" value="1"/>
</dbReference>
<evidence type="ECO:0000313" key="6">
    <source>
        <dbReference type="EMBL" id="CAK8682941.1"/>
    </source>
</evidence>
<dbReference type="InterPro" id="IPR020067">
    <property type="entry name" value="Frizzled_dom"/>
</dbReference>
<evidence type="ECO:0000313" key="7">
    <source>
        <dbReference type="Proteomes" id="UP001642483"/>
    </source>
</evidence>
<evidence type="ECO:0000256" key="4">
    <source>
        <dbReference type="SAM" id="SignalP"/>
    </source>
</evidence>
<dbReference type="SUPFAM" id="SSF63501">
    <property type="entry name" value="Frizzled cysteine-rich domain"/>
    <property type="match status" value="3"/>
</dbReference>
<evidence type="ECO:0000259" key="5">
    <source>
        <dbReference type="PROSITE" id="PS50038"/>
    </source>
</evidence>
<feature type="disulfide bond" evidence="3">
    <location>
        <begin position="74"/>
        <end position="112"/>
    </location>
</feature>
<keyword evidence="1" id="KW-0217">Developmental protein</keyword>
<feature type="domain" description="FZ" evidence="5">
    <location>
        <begin position="145"/>
        <end position="259"/>
    </location>
</feature>
<feature type="disulfide bond" evidence="3">
    <location>
        <begin position="356"/>
        <end position="380"/>
    </location>
</feature>
<keyword evidence="2 3" id="KW-1015">Disulfide bond</keyword>
<feature type="disulfide bond" evidence="3">
    <location>
        <begin position="289"/>
        <end position="335"/>
    </location>
</feature>
<feature type="chain" id="PRO_5046498552" description="FZ domain-containing protein" evidence="4">
    <location>
        <begin position="26"/>
        <end position="488"/>
    </location>
</feature>
<dbReference type="Gene3D" id="1.10.2000.10">
    <property type="entry name" value="Frizzled cysteine-rich domain"/>
    <property type="match status" value="3"/>
</dbReference>
<evidence type="ECO:0000256" key="3">
    <source>
        <dbReference type="PROSITE-ProRule" id="PRU00090"/>
    </source>
</evidence>
<keyword evidence="7" id="KW-1185">Reference proteome</keyword>
<protein>
    <recommendedName>
        <fullName evidence="5">FZ domain-containing protein</fullName>
    </recommendedName>
</protein>
<feature type="disulfide bond" evidence="3">
    <location>
        <begin position="37"/>
        <end position="83"/>
    </location>
</feature>
<feature type="disulfide bond" evidence="3">
    <location>
        <begin position="29"/>
        <end position="90"/>
    </location>
</feature>
<name>A0ABP0FTH7_CLALP</name>
<sequence>MQAYLLSFTIVLLHLFSVLFEETFAANNCVEIERSICADLGYNAAIFPNVLGHANAVEANMNINQFYPLLRINCSLSLKKFLCQLHFPECTAEQNPDLRPCRQLCLDSKNGCNNVLTSFGFTWPSSLECSQFPDCKSHEAAEKTTPAKTCVGFWIPMCARIGYNQTYFPNILGHQNKEEANLAINQFRPLLKLSRMSPLLGFLCRTFFPECDSGQGITPCRSLCQHARNECSQLMNLFGFQWPPALKCSLFPVTDCSGHVEITQRVEPSQLSMTTPQSRRCVNFRSPMCARMDYNQTYFPNILGHESQEDAGLEVNQFYPLLMIRCSPSLAEFLCRTYFPQCHSEAQTATPCRSLCQNARNGCERLLNDFGFQWPRLLRCSRFPVSNCSGYVEPVQRVQSSQLLTTTPQPPTFQPVGNAARRELTIATRKIEKAAAMVSQVKKNLHRASKILKRDGGRLKKHDVAQATINNILTSLSSLGEIIDFMSA</sequence>
<dbReference type="PROSITE" id="PS50038">
    <property type="entry name" value="FZ"/>
    <property type="match status" value="3"/>
</dbReference>
<gene>
    <name evidence="6" type="ORF">CVLEPA_LOCUS14061</name>
</gene>
<keyword evidence="4" id="KW-0732">Signal</keyword>
<feature type="signal peptide" evidence="4">
    <location>
        <begin position="1"/>
        <end position="25"/>
    </location>
</feature>
<feature type="disulfide bond" evidence="3">
    <location>
        <begin position="281"/>
        <end position="342"/>
    </location>
</feature>
<feature type="domain" description="FZ" evidence="5">
    <location>
        <begin position="24"/>
        <end position="153"/>
    </location>
</feature>
<feature type="disulfide bond" evidence="3">
    <location>
        <begin position="150"/>
        <end position="211"/>
    </location>
</feature>
<dbReference type="EMBL" id="CAWYQH010000096">
    <property type="protein sequence ID" value="CAK8682941.1"/>
    <property type="molecule type" value="Genomic_DNA"/>
</dbReference>
<organism evidence="6 7">
    <name type="scientific">Clavelina lepadiformis</name>
    <name type="common">Light-bulb sea squirt</name>
    <name type="synonym">Ascidia lepadiformis</name>
    <dbReference type="NCBI Taxonomy" id="159417"/>
    <lineage>
        <taxon>Eukaryota</taxon>
        <taxon>Metazoa</taxon>
        <taxon>Chordata</taxon>
        <taxon>Tunicata</taxon>
        <taxon>Ascidiacea</taxon>
        <taxon>Aplousobranchia</taxon>
        <taxon>Clavelinidae</taxon>
        <taxon>Clavelina</taxon>
    </lineage>
</organism>
<dbReference type="SMART" id="SM00063">
    <property type="entry name" value="FRI"/>
    <property type="match status" value="3"/>
</dbReference>
<reference evidence="6 7" key="1">
    <citation type="submission" date="2024-02" db="EMBL/GenBank/DDBJ databases">
        <authorList>
            <person name="Daric V."/>
            <person name="Darras S."/>
        </authorList>
    </citation>
    <scope>NUCLEOTIDE SEQUENCE [LARGE SCALE GENOMIC DNA]</scope>
</reference>
<feature type="disulfide bond" evidence="3">
    <location>
        <begin position="224"/>
        <end position="248"/>
    </location>
</feature>
<dbReference type="PANTHER" id="PTHR11309:SF47">
    <property type="entry name" value="FRIZZLED"/>
    <property type="match status" value="1"/>
</dbReference>
<proteinExistence type="predicted"/>
<dbReference type="InterPro" id="IPR036790">
    <property type="entry name" value="Frizzled_dom_sf"/>
</dbReference>
<dbReference type="Proteomes" id="UP001642483">
    <property type="component" value="Unassembled WGS sequence"/>
</dbReference>
<dbReference type="Pfam" id="PF01392">
    <property type="entry name" value="Fz"/>
    <property type="match status" value="3"/>
</dbReference>
<evidence type="ECO:0000256" key="2">
    <source>
        <dbReference type="ARBA" id="ARBA00023157"/>
    </source>
</evidence>
<evidence type="ECO:0000256" key="1">
    <source>
        <dbReference type="ARBA" id="ARBA00022473"/>
    </source>
</evidence>
<comment type="caution">
    <text evidence="3">Lacks conserved residue(s) required for the propagation of feature annotation.</text>
</comment>
<accession>A0ABP0FTH7</accession>
<feature type="disulfide bond" evidence="3">
    <location>
        <begin position="158"/>
        <end position="204"/>
    </location>
</feature>
<dbReference type="InterPro" id="IPR015526">
    <property type="entry name" value="Frizzled/SFRP"/>
</dbReference>
<comment type="caution">
    <text evidence="6">The sequence shown here is derived from an EMBL/GenBank/DDBJ whole genome shotgun (WGS) entry which is preliminary data.</text>
</comment>
<feature type="disulfide bond" evidence="3">
    <location>
        <begin position="105"/>
        <end position="129"/>
    </location>
</feature>
<feature type="domain" description="FZ" evidence="5">
    <location>
        <begin position="276"/>
        <end position="391"/>
    </location>
</feature>